<keyword evidence="1" id="KW-0812">Transmembrane</keyword>
<evidence type="ECO:0000256" key="1">
    <source>
        <dbReference type="SAM" id="Phobius"/>
    </source>
</evidence>
<sequence>MTPVQVIRTVAIALIAGGAALGLVPSGSCGAGWWSPASINASYGWFAYTQEPPPMMMADVCGTAMAPVGSWAIALIVGGVALLVSVWINTSYQVRGEPQAK</sequence>
<accession>A0ABU7KA99</accession>
<dbReference type="RefSeq" id="WP_330092955.1">
    <property type="nucleotide sequence ID" value="NZ_JAUZMY010000018.1"/>
</dbReference>
<keyword evidence="1" id="KW-0472">Membrane</keyword>
<feature type="transmembrane region" description="Helical" evidence="1">
    <location>
        <begin position="68"/>
        <end position="88"/>
    </location>
</feature>
<gene>
    <name evidence="2" type="ORF">Q8791_18335</name>
</gene>
<reference evidence="2 3" key="1">
    <citation type="submission" date="2023-08" db="EMBL/GenBank/DDBJ databases">
        <authorList>
            <person name="Girao M."/>
            <person name="Carvalho M.F."/>
        </authorList>
    </citation>
    <scope>NUCLEOTIDE SEQUENCE [LARGE SCALE GENOMIC DNA]</scope>
    <source>
        <strain evidence="2 3">CT-R113</strain>
    </source>
</reference>
<evidence type="ECO:0000313" key="3">
    <source>
        <dbReference type="Proteomes" id="UP001356095"/>
    </source>
</evidence>
<proteinExistence type="predicted"/>
<dbReference type="Proteomes" id="UP001356095">
    <property type="component" value="Unassembled WGS sequence"/>
</dbReference>
<organism evidence="2 3">
    <name type="scientific">Nocardiopsis codii</name>
    <dbReference type="NCBI Taxonomy" id="3065942"/>
    <lineage>
        <taxon>Bacteria</taxon>
        <taxon>Bacillati</taxon>
        <taxon>Actinomycetota</taxon>
        <taxon>Actinomycetes</taxon>
        <taxon>Streptosporangiales</taxon>
        <taxon>Nocardiopsidaceae</taxon>
        <taxon>Nocardiopsis</taxon>
    </lineage>
</organism>
<keyword evidence="3" id="KW-1185">Reference proteome</keyword>
<feature type="transmembrane region" description="Helical" evidence="1">
    <location>
        <begin position="6"/>
        <end position="24"/>
    </location>
</feature>
<comment type="caution">
    <text evidence="2">The sequence shown here is derived from an EMBL/GenBank/DDBJ whole genome shotgun (WGS) entry which is preliminary data.</text>
</comment>
<name>A0ABU7KA99_9ACTN</name>
<keyword evidence="1" id="KW-1133">Transmembrane helix</keyword>
<dbReference type="EMBL" id="JAUZMY010000018">
    <property type="protein sequence ID" value="MEE2039176.1"/>
    <property type="molecule type" value="Genomic_DNA"/>
</dbReference>
<evidence type="ECO:0000313" key="2">
    <source>
        <dbReference type="EMBL" id="MEE2039176.1"/>
    </source>
</evidence>
<protein>
    <submittedName>
        <fullName evidence="2">Uncharacterized protein</fullName>
    </submittedName>
</protein>